<feature type="region of interest" description="Disordered" evidence="2">
    <location>
        <begin position="385"/>
        <end position="415"/>
    </location>
</feature>
<feature type="region of interest" description="Disordered" evidence="2">
    <location>
        <begin position="28"/>
        <end position="66"/>
    </location>
</feature>
<dbReference type="PANTHER" id="PTHR28142:SF1">
    <property type="entry name" value="MITOCHONDRIAL INNER MEMBRANE I-AAA PROTEASE SUPERCOMPLEX SUBUNIT MGR3-RELATED"/>
    <property type="match status" value="1"/>
</dbReference>
<dbReference type="EMBL" id="JAAAJB010000058">
    <property type="protein sequence ID" value="KAG0268162.1"/>
    <property type="molecule type" value="Genomic_DNA"/>
</dbReference>
<proteinExistence type="predicted"/>
<dbReference type="InterPro" id="IPR019734">
    <property type="entry name" value="TPR_rpt"/>
</dbReference>
<evidence type="ECO:0000313" key="3">
    <source>
        <dbReference type="EMBL" id="KAG0268162.1"/>
    </source>
</evidence>
<dbReference type="InterPro" id="IPR011990">
    <property type="entry name" value="TPR-like_helical_dom_sf"/>
</dbReference>
<feature type="compositionally biased region" description="Basic and acidic residues" evidence="2">
    <location>
        <begin position="474"/>
        <end position="489"/>
    </location>
</feature>
<feature type="compositionally biased region" description="Basic and acidic residues" evidence="2">
    <location>
        <begin position="442"/>
        <end position="457"/>
    </location>
</feature>
<organism evidence="3 4">
    <name type="scientific">Actinomortierella ambigua</name>
    <dbReference type="NCBI Taxonomy" id="1343610"/>
    <lineage>
        <taxon>Eukaryota</taxon>
        <taxon>Fungi</taxon>
        <taxon>Fungi incertae sedis</taxon>
        <taxon>Mucoromycota</taxon>
        <taxon>Mortierellomycotina</taxon>
        <taxon>Mortierellomycetes</taxon>
        <taxon>Mortierellales</taxon>
        <taxon>Mortierellaceae</taxon>
        <taxon>Actinomortierella</taxon>
    </lineage>
</organism>
<feature type="region of interest" description="Disordered" evidence="2">
    <location>
        <begin position="181"/>
        <end position="215"/>
    </location>
</feature>
<keyword evidence="4" id="KW-1185">Reference proteome</keyword>
<dbReference type="PROSITE" id="PS50005">
    <property type="entry name" value="TPR"/>
    <property type="match status" value="1"/>
</dbReference>
<dbReference type="PANTHER" id="PTHR28142">
    <property type="entry name" value="MITOCHONDRIAL INNER MEMBRANE I-AAA PROTEASE SUPERCOMPLEX SUBUNIT MGR3-RELATED"/>
    <property type="match status" value="1"/>
</dbReference>
<dbReference type="InterPro" id="IPR040201">
    <property type="entry name" value="Mrg3-like"/>
</dbReference>
<feature type="compositionally biased region" description="Low complexity" evidence="2">
    <location>
        <begin position="54"/>
        <end position="64"/>
    </location>
</feature>
<evidence type="ECO:0000313" key="4">
    <source>
        <dbReference type="Proteomes" id="UP000807716"/>
    </source>
</evidence>
<dbReference type="SUPFAM" id="SSF48452">
    <property type="entry name" value="TPR-like"/>
    <property type="match status" value="1"/>
</dbReference>
<dbReference type="SMART" id="SM00028">
    <property type="entry name" value="TPR"/>
    <property type="match status" value="3"/>
</dbReference>
<feature type="repeat" description="TPR" evidence="1">
    <location>
        <begin position="352"/>
        <end position="385"/>
    </location>
</feature>
<dbReference type="Gene3D" id="1.25.40.10">
    <property type="entry name" value="Tetratricopeptide repeat domain"/>
    <property type="match status" value="2"/>
</dbReference>
<dbReference type="Proteomes" id="UP000807716">
    <property type="component" value="Unassembled WGS sequence"/>
</dbReference>
<sequence length="586" mass="64856">MLPTRAIVSLARARATVSAVSTSRRSMVHAAARANPSTWRSRPSDLVPRRWNTSSSSSSSSSSSFQSNYDQQQQLAPLGRALVATTKTLKSLLIFSTSTIGLGFFVWSGAHLYLEQYKCPTPPNLSSRVQSLLHGAWVREEYAMDPDVAQDYYKNAVDFATEEVAQALGLRLVGYPSASQQLYSNQQPPSSSSPSPPPPPQQQQQQQSQTSPRDPRIDQLEMDAALVEVHHRRARFLDAIGRDDQAARIWDRLWRMTDAAEAQSSDPATAATLKRPLMVRASGLLFARRAAECWMRLGRYDEAEEALAWALETAVTMEAAAAQNPQNGQQQEHHHHHPLGKGFSVDTQSDEIGLLTVLGALYARKRRFDDALSLFVRALQLTRQRKEEVVEQEPAKDTTATSKETPVSNPRDKWHCREAILMNSIGETLYGAATSEGSSKATAKEKASGKKQEESKKSSGGFGSYFWSSSSKDTPADEKESESEHRSDMILNDKEQEALGWMQKALVLAQEKSGKERDCDECAALVLNNLGMIYEMKGDKTLALEQFKNAVVHATTAQDYVGLESYMENVARLRDEAAENESASLP</sequence>
<feature type="compositionally biased region" description="Low complexity" evidence="2">
    <location>
        <begin position="181"/>
        <end position="193"/>
    </location>
</feature>
<evidence type="ECO:0000256" key="2">
    <source>
        <dbReference type="SAM" id="MobiDB-lite"/>
    </source>
</evidence>
<keyword evidence="1" id="KW-0802">TPR repeat</keyword>
<reference evidence="3" key="1">
    <citation type="journal article" date="2020" name="Fungal Divers.">
        <title>Resolving the Mortierellaceae phylogeny through synthesis of multi-gene phylogenetics and phylogenomics.</title>
        <authorList>
            <person name="Vandepol N."/>
            <person name="Liber J."/>
            <person name="Desiro A."/>
            <person name="Na H."/>
            <person name="Kennedy M."/>
            <person name="Barry K."/>
            <person name="Grigoriev I.V."/>
            <person name="Miller A.N."/>
            <person name="O'Donnell K."/>
            <person name="Stajich J.E."/>
            <person name="Bonito G."/>
        </authorList>
    </citation>
    <scope>NUCLEOTIDE SEQUENCE</scope>
    <source>
        <strain evidence="3">BC1065</strain>
    </source>
</reference>
<name>A0A9P6UBY2_9FUNG</name>
<feature type="region of interest" description="Disordered" evidence="2">
    <location>
        <begin position="322"/>
        <end position="343"/>
    </location>
</feature>
<evidence type="ECO:0000256" key="1">
    <source>
        <dbReference type="PROSITE-ProRule" id="PRU00339"/>
    </source>
</evidence>
<gene>
    <name evidence="3" type="ORF">DFQ27_007393</name>
</gene>
<protein>
    <submittedName>
        <fullName evidence="3">Uncharacterized protein</fullName>
    </submittedName>
</protein>
<accession>A0A9P6UBY2</accession>
<comment type="caution">
    <text evidence="3">The sequence shown here is derived from an EMBL/GenBank/DDBJ whole genome shotgun (WGS) entry which is preliminary data.</text>
</comment>
<feature type="compositionally biased region" description="Basic and acidic residues" evidence="2">
    <location>
        <begin position="385"/>
        <end position="396"/>
    </location>
</feature>
<feature type="compositionally biased region" description="Polar residues" evidence="2">
    <location>
        <begin position="398"/>
        <end position="408"/>
    </location>
</feature>
<dbReference type="OrthoDB" id="10050400at2759"/>
<feature type="region of interest" description="Disordered" evidence="2">
    <location>
        <begin position="434"/>
        <end position="489"/>
    </location>
</feature>
<feature type="compositionally biased region" description="Low complexity" evidence="2">
    <location>
        <begin position="202"/>
        <end position="212"/>
    </location>
</feature>
<dbReference type="AlphaFoldDB" id="A0A9P6UBY2"/>